<organism evidence="2 3">
    <name type="scientific">Auxenochlorella protothecoides</name>
    <name type="common">Green microalga</name>
    <name type="synonym">Chlorella protothecoides</name>
    <dbReference type="NCBI Taxonomy" id="3075"/>
    <lineage>
        <taxon>Eukaryota</taxon>
        <taxon>Viridiplantae</taxon>
        <taxon>Chlorophyta</taxon>
        <taxon>core chlorophytes</taxon>
        <taxon>Trebouxiophyceae</taxon>
        <taxon>Chlorellales</taxon>
        <taxon>Chlorellaceae</taxon>
        <taxon>Auxenochlorella</taxon>
    </lineage>
</organism>
<dbReference type="STRING" id="3075.A0A087SRH2"/>
<evidence type="ECO:0000313" key="3">
    <source>
        <dbReference type="Proteomes" id="UP000028924"/>
    </source>
</evidence>
<gene>
    <name evidence="1" type="ORF">F751_3835</name>
    <name evidence="2" type="ORF">F751_3836</name>
</gene>
<dbReference type="PANTHER" id="PTHR34687">
    <property type="entry name" value="CHAPERONE PROTEIN DNAJ-LIKE PROTEIN"/>
    <property type="match status" value="1"/>
</dbReference>
<dbReference type="RefSeq" id="XP_011401340.1">
    <property type="nucleotide sequence ID" value="XM_011403038.1"/>
</dbReference>
<dbReference type="EMBL" id="KL662167">
    <property type="protein sequence ID" value="KFM28325.1"/>
    <property type="molecule type" value="Genomic_DNA"/>
</dbReference>
<dbReference type="PANTHER" id="PTHR34687:SF1">
    <property type="entry name" value="CHAPERONE PROTEIN DNAJ-LIKE PROTEIN"/>
    <property type="match status" value="1"/>
</dbReference>
<dbReference type="RefSeq" id="XP_011401339.1">
    <property type="nucleotide sequence ID" value="XM_011403037.1"/>
</dbReference>
<dbReference type="AlphaFoldDB" id="A0A087SRH2"/>
<name>A0A087SRH2_AUXPR</name>
<keyword evidence="3" id="KW-1185">Reference proteome</keyword>
<protein>
    <submittedName>
        <fullName evidence="2">Uncharacterized protein</fullName>
    </submittedName>
</protein>
<accession>A0A087SRH2</accession>
<proteinExistence type="predicted"/>
<dbReference type="Proteomes" id="UP000028924">
    <property type="component" value="Unassembled WGS sequence"/>
</dbReference>
<evidence type="ECO:0000313" key="1">
    <source>
        <dbReference type="EMBL" id="KFM28325.1"/>
    </source>
</evidence>
<dbReference type="GeneID" id="23615227"/>
<dbReference type="KEGG" id="apro:F751_3835"/>
<evidence type="ECO:0000313" key="2">
    <source>
        <dbReference type="EMBL" id="KFM28326.1"/>
    </source>
</evidence>
<dbReference type="GeneID" id="23615226"/>
<feature type="non-terminal residue" evidence="2">
    <location>
        <position position="1"/>
    </location>
</feature>
<reference evidence="2 3" key="1">
    <citation type="journal article" date="2014" name="BMC Genomics">
        <title>Oil accumulation mechanisms of the oleaginous microalga Chlorella protothecoides revealed through its genome, transcriptomes, and proteomes.</title>
        <authorList>
            <person name="Gao C."/>
            <person name="Wang Y."/>
            <person name="Shen Y."/>
            <person name="Yan D."/>
            <person name="He X."/>
            <person name="Dai J."/>
            <person name="Wu Q."/>
        </authorList>
    </citation>
    <scope>NUCLEOTIDE SEQUENCE [LARGE SCALE GENOMIC DNA]</scope>
    <source>
        <strain evidence="2 3">0710</strain>
    </source>
</reference>
<dbReference type="KEGG" id="apro:F751_3836"/>
<dbReference type="EMBL" id="KL662167">
    <property type="protein sequence ID" value="KFM28326.1"/>
    <property type="molecule type" value="Genomic_DNA"/>
</dbReference>
<dbReference type="OrthoDB" id="525163at2759"/>
<sequence>CSTCGGTGKVPCLCNRWSDGDVGCSTCGYSGKMPCSSCRGGGTAVPILARIPSKRD</sequence>